<evidence type="ECO:0008006" key="3">
    <source>
        <dbReference type="Google" id="ProtNLM"/>
    </source>
</evidence>
<accession>A0A2X0V4Z8</accession>
<dbReference type="OrthoDB" id="6636823at2"/>
<dbReference type="InterPro" id="IPR025346">
    <property type="entry name" value="DUF4250"/>
</dbReference>
<protein>
    <recommendedName>
        <fullName evidence="3">DUF4250 domain-containing protein</fullName>
    </recommendedName>
</protein>
<evidence type="ECO:0000313" key="2">
    <source>
        <dbReference type="Proteomes" id="UP000250086"/>
    </source>
</evidence>
<dbReference type="Proteomes" id="UP000250086">
    <property type="component" value="Unassembled WGS sequence"/>
</dbReference>
<organism evidence="1 2">
    <name type="scientific">Anaerobiospirillum thomasii</name>
    <dbReference type="NCBI Taxonomy" id="179995"/>
    <lineage>
        <taxon>Bacteria</taxon>
        <taxon>Pseudomonadati</taxon>
        <taxon>Pseudomonadota</taxon>
        <taxon>Gammaproteobacteria</taxon>
        <taxon>Aeromonadales</taxon>
        <taxon>Succinivibrionaceae</taxon>
        <taxon>Anaerobiospirillum</taxon>
    </lineage>
</organism>
<dbReference type="AlphaFoldDB" id="A0A2X0V4Z8"/>
<evidence type="ECO:0000313" key="1">
    <source>
        <dbReference type="EMBL" id="SPT70266.1"/>
    </source>
</evidence>
<keyword evidence="2" id="KW-1185">Reference proteome</keyword>
<reference evidence="1 2" key="1">
    <citation type="submission" date="2018-06" db="EMBL/GenBank/DDBJ databases">
        <authorList>
            <consortium name="Pathogen Informatics"/>
            <person name="Doyle S."/>
        </authorList>
    </citation>
    <scope>NUCLEOTIDE SEQUENCE [LARGE SCALE GENOMIC DNA]</scope>
    <source>
        <strain evidence="1 2">NCTC13093</strain>
    </source>
</reference>
<name>A0A2X0V4Z8_9GAMM</name>
<dbReference type="RefSeq" id="WP_113744361.1">
    <property type="nucleotide sequence ID" value="NZ_UAPU01000005.1"/>
</dbReference>
<gene>
    <name evidence="1" type="ORF">NCTC13093_01675</name>
</gene>
<proteinExistence type="predicted"/>
<sequence length="64" mass="7635">MPIPLQRYETMDPYILLSAVNLQLRSHYATLEDLCKSQEIDEKKLVERLKKSGFTYNQEQNQFK</sequence>
<dbReference type="Pfam" id="PF14056">
    <property type="entry name" value="DUF4250"/>
    <property type="match status" value="1"/>
</dbReference>
<dbReference type="EMBL" id="UAPV01000001">
    <property type="protein sequence ID" value="SPT70266.1"/>
    <property type="molecule type" value="Genomic_DNA"/>
</dbReference>